<dbReference type="Pfam" id="PF14006">
    <property type="entry name" value="YqzL"/>
    <property type="match status" value="1"/>
</dbReference>
<sequence>MLDLTWKIFSETGDLGIYLLMKEIERDSIGPEDESEELAEIQTPFS</sequence>
<name>A0A1E5LI28_9BACI</name>
<accession>A0A1E5LI28</accession>
<dbReference type="OrthoDB" id="1650227at2"/>
<dbReference type="EMBL" id="MJEH01000010">
    <property type="protein sequence ID" value="OEH93706.1"/>
    <property type="molecule type" value="Genomic_DNA"/>
</dbReference>
<dbReference type="Proteomes" id="UP000095209">
    <property type="component" value="Unassembled WGS sequence"/>
</dbReference>
<evidence type="ECO:0000313" key="2">
    <source>
        <dbReference type="Proteomes" id="UP000095209"/>
    </source>
</evidence>
<protein>
    <submittedName>
        <fullName evidence="1">YqzL family protein</fullName>
    </submittedName>
</protein>
<dbReference type="STRING" id="1305675.BFG57_11760"/>
<reference evidence="1 2" key="1">
    <citation type="submission" date="2016-08" db="EMBL/GenBank/DDBJ databases">
        <title>Genome of Bacillus solimangrovi GH2-4.</title>
        <authorList>
            <person name="Lim S."/>
            <person name="Kim B.-C."/>
        </authorList>
    </citation>
    <scope>NUCLEOTIDE SEQUENCE [LARGE SCALE GENOMIC DNA]</scope>
    <source>
        <strain evidence="1 2">GH2-4</strain>
    </source>
</reference>
<organism evidence="1 2">
    <name type="scientific">Bacillus solimangrovi</name>
    <dbReference type="NCBI Taxonomy" id="1305675"/>
    <lineage>
        <taxon>Bacteria</taxon>
        <taxon>Bacillati</taxon>
        <taxon>Bacillota</taxon>
        <taxon>Bacilli</taxon>
        <taxon>Bacillales</taxon>
        <taxon>Bacillaceae</taxon>
        <taxon>Bacillus</taxon>
    </lineage>
</organism>
<dbReference type="AlphaFoldDB" id="A0A1E5LI28"/>
<comment type="caution">
    <text evidence="1">The sequence shown here is derived from an EMBL/GenBank/DDBJ whole genome shotgun (WGS) entry which is preliminary data.</text>
</comment>
<evidence type="ECO:0000313" key="1">
    <source>
        <dbReference type="EMBL" id="OEH93706.1"/>
    </source>
</evidence>
<gene>
    <name evidence="1" type="ORF">BFG57_11760</name>
</gene>
<dbReference type="InterPro" id="IPR025617">
    <property type="entry name" value="YqzL"/>
</dbReference>
<proteinExistence type="predicted"/>
<keyword evidence="2" id="KW-1185">Reference proteome</keyword>